<evidence type="ECO:0000256" key="4">
    <source>
        <dbReference type="ARBA" id="ARBA00035259"/>
    </source>
</evidence>
<dbReference type="GO" id="GO:0003735">
    <property type="term" value="F:structural constituent of ribosome"/>
    <property type="evidence" value="ECO:0007669"/>
    <property type="project" value="InterPro"/>
</dbReference>
<comment type="caution">
    <text evidence="7">The sequence shown here is derived from an EMBL/GenBank/DDBJ whole genome shotgun (WGS) entry which is preliminary data.</text>
</comment>
<keyword evidence="2 5" id="KW-0689">Ribosomal protein</keyword>
<evidence type="ECO:0000256" key="2">
    <source>
        <dbReference type="ARBA" id="ARBA00022980"/>
    </source>
</evidence>
<dbReference type="InterPro" id="IPR020568">
    <property type="entry name" value="Ribosomal_Su5_D2-typ_SF"/>
</dbReference>
<dbReference type="InterPro" id="IPR000754">
    <property type="entry name" value="Ribosomal_uS9"/>
</dbReference>
<accession>A0A921DQT2</accession>
<proteinExistence type="inferred from homology"/>
<evidence type="ECO:0000256" key="5">
    <source>
        <dbReference type="HAMAP-Rule" id="MF_00532"/>
    </source>
</evidence>
<dbReference type="NCBIfam" id="NF001099">
    <property type="entry name" value="PRK00132.1"/>
    <property type="match status" value="1"/>
</dbReference>
<dbReference type="PROSITE" id="PS00360">
    <property type="entry name" value="RIBOSOMAL_S9"/>
    <property type="match status" value="1"/>
</dbReference>
<dbReference type="EMBL" id="DYZA01000017">
    <property type="protein sequence ID" value="HJD96183.1"/>
    <property type="molecule type" value="Genomic_DNA"/>
</dbReference>
<dbReference type="Proteomes" id="UP000698963">
    <property type="component" value="Unassembled WGS sequence"/>
</dbReference>
<protein>
    <recommendedName>
        <fullName evidence="4 5">Small ribosomal subunit protein uS9</fullName>
    </recommendedName>
</protein>
<dbReference type="FunFam" id="3.30.230.10:FF:000001">
    <property type="entry name" value="30S ribosomal protein S9"/>
    <property type="match status" value="1"/>
</dbReference>
<dbReference type="InterPro" id="IPR020574">
    <property type="entry name" value="Ribosomal_uS9_CS"/>
</dbReference>
<dbReference type="AlphaFoldDB" id="A0A921DQT2"/>
<evidence type="ECO:0000313" key="7">
    <source>
        <dbReference type="EMBL" id="HJD96183.1"/>
    </source>
</evidence>
<dbReference type="PANTHER" id="PTHR21569">
    <property type="entry name" value="RIBOSOMAL PROTEIN S9"/>
    <property type="match status" value="1"/>
</dbReference>
<gene>
    <name evidence="5 7" type="primary">rpsI</name>
    <name evidence="7" type="ORF">K8W16_00850</name>
</gene>
<dbReference type="GO" id="GO:0022627">
    <property type="term" value="C:cytosolic small ribosomal subunit"/>
    <property type="evidence" value="ECO:0007669"/>
    <property type="project" value="TreeGrafter"/>
</dbReference>
<dbReference type="HAMAP" id="MF_00532_B">
    <property type="entry name" value="Ribosomal_uS9_B"/>
    <property type="match status" value="1"/>
</dbReference>
<evidence type="ECO:0000313" key="8">
    <source>
        <dbReference type="Proteomes" id="UP000698963"/>
    </source>
</evidence>
<reference evidence="7" key="1">
    <citation type="journal article" date="2021" name="PeerJ">
        <title>Extensive microbial diversity within the chicken gut microbiome revealed by metagenomics and culture.</title>
        <authorList>
            <person name="Gilroy R."/>
            <person name="Ravi A."/>
            <person name="Getino M."/>
            <person name="Pursley I."/>
            <person name="Horton D.L."/>
            <person name="Alikhan N.F."/>
            <person name="Baker D."/>
            <person name="Gharbi K."/>
            <person name="Hall N."/>
            <person name="Watson M."/>
            <person name="Adriaenssens E.M."/>
            <person name="Foster-Nyarko E."/>
            <person name="Jarju S."/>
            <person name="Secka A."/>
            <person name="Antonio M."/>
            <person name="Oren A."/>
            <person name="Chaudhuri R.R."/>
            <person name="La Ragione R."/>
            <person name="Hildebrand F."/>
            <person name="Pallen M.J."/>
        </authorList>
    </citation>
    <scope>NUCLEOTIDE SEQUENCE</scope>
    <source>
        <strain evidence="7">ChiGjej2B2-19336</strain>
    </source>
</reference>
<evidence type="ECO:0000256" key="6">
    <source>
        <dbReference type="RuleBase" id="RU003815"/>
    </source>
</evidence>
<dbReference type="GO" id="GO:0003723">
    <property type="term" value="F:RNA binding"/>
    <property type="evidence" value="ECO:0007669"/>
    <property type="project" value="TreeGrafter"/>
</dbReference>
<dbReference type="RefSeq" id="WP_304120335.1">
    <property type="nucleotide sequence ID" value="NZ_DYZA01000017.1"/>
</dbReference>
<dbReference type="InterPro" id="IPR023035">
    <property type="entry name" value="Ribosomal_uS9_bac/plastid"/>
</dbReference>
<evidence type="ECO:0000256" key="3">
    <source>
        <dbReference type="ARBA" id="ARBA00023274"/>
    </source>
</evidence>
<dbReference type="Gene3D" id="3.30.230.10">
    <property type="match status" value="1"/>
</dbReference>
<dbReference type="InterPro" id="IPR014721">
    <property type="entry name" value="Ribsml_uS5_D2-typ_fold_subgr"/>
</dbReference>
<dbReference type="PANTHER" id="PTHR21569:SF1">
    <property type="entry name" value="SMALL RIBOSOMAL SUBUNIT PROTEIN US9M"/>
    <property type="match status" value="1"/>
</dbReference>
<dbReference type="Pfam" id="PF00380">
    <property type="entry name" value="Ribosomal_S9"/>
    <property type="match status" value="1"/>
</dbReference>
<evidence type="ECO:0000256" key="1">
    <source>
        <dbReference type="ARBA" id="ARBA00005251"/>
    </source>
</evidence>
<keyword evidence="3 5" id="KW-0687">Ribonucleoprotein</keyword>
<comment type="similarity">
    <text evidence="1 5 6">Belongs to the universal ribosomal protein uS9 family.</text>
</comment>
<dbReference type="GO" id="GO:0006412">
    <property type="term" value="P:translation"/>
    <property type="evidence" value="ECO:0007669"/>
    <property type="project" value="UniProtKB-UniRule"/>
</dbReference>
<reference evidence="7" key="2">
    <citation type="submission" date="2021-09" db="EMBL/GenBank/DDBJ databases">
        <authorList>
            <person name="Gilroy R."/>
        </authorList>
    </citation>
    <scope>NUCLEOTIDE SEQUENCE</scope>
    <source>
        <strain evidence="7">ChiGjej2B2-19336</strain>
    </source>
</reference>
<dbReference type="SUPFAM" id="SSF54211">
    <property type="entry name" value="Ribosomal protein S5 domain 2-like"/>
    <property type="match status" value="1"/>
</dbReference>
<organism evidence="7 8">
    <name type="scientific">Mailhella massiliensis</name>
    <dbReference type="NCBI Taxonomy" id="1903261"/>
    <lineage>
        <taxon>Bacteria</taxon>
        <taxon>Pseudomonadati</taxon>
        <taxon>Thermodesulfobacteriota</taxon>
        <taxon>Desulfovibrionia</taxon>
        <taxon>Desulfovibrionales</taxon>
        <taxon>Desulfovibrionaceae</taxon>
        <taxon>Mailhella</taxon>
    </lineage>
</organism>
<sequence>MSTSFDYGTGRRKTAIARTRLYPGSGQIEINGRPMDQYFPRKTLQMIVRQPLALTKLTEQYDIKVNVCGGGISGQAEAVRLGISRALLQADPALRGALKHAGFLTRDARKKERKKYGLAAARARYQYSKR</sequence>
<name>A0A921DQT2_9BACT</name>